<dbReference type="PANTHER" id="PTHR45649">
    <property type="entry name" value="AMINO-ACID PERMEASE BAT1"/>
    <property type="match status" value="1"/>
</dbReference>
<keyword evidence="9" id="KW-1185">Reference proteome</keyword>
<evidence type="ECO:0000256" key="1">
    <source>
        <dbReference type="ARBA" id="ARBA00004141"/>
    </source>
</evidence>
<dbReference type="Gene3D" id="1.20.1740.10">
    <property type="entry name" value="Amino acid/polyamine transporter I"/>
    <property type="match status" value="1"/>
</dbReference>
<feature type="compositionally biased region" description="Basic and acidic residues" evidence="6">
    <location>
        <begin position="35"/>
        <end position="45"/>
    </location>
</feature>
<evidence type="ECO:0000256" key="6">
    <source>
        <dbReference type="SAM" id="MobiDB-lite"/>
    </source>
</evidence>
<feature type="region of interest" description="Disordered" evidence="6">
    <location>
        <begin position="1"/>
        <end position="45"/>
    </location>
</feature>
<evidence type="ECO:0000256" key="4">
    <source>
        <dbReference type="ARBA" id="ARBA00022989"/>
    </source>
</evidence>
<feature type="transmembrane region" description="Helical" evidence="7">
    <location>
        <begin position="334"/>
        <end position="363"/>
    </location>
</feature>
<dbReference type="PIRSF" id="PIRSF006060">
    <property type="entry name" value="AA_transporter"/>
    <property type="match status" value="1"/>
</dbReference>
<keyword evidence="3 7" id="KW-0812">Transmembrane</keyword>
<dbReference type="Proteomes" id="UP000503462">
    <property type="component" value="Chromosome 1"/>
</dbReference>
<accession>A0A6H0XLU0</accession>
<dbReference type="InterPro" id="IPR002293">
    <property type="entry name" value="AA/rel_permease1"/>
</dbReference>
<feature type="transmembrane region" description="Helical" evidence="7">
    <location>
        <begin position="469"/>
        <end position="491"/>
    </location>
</feature>
<evidence type="ECO:0000256" key="2">
    <source>
        <dbReference type="ARBA" id="ARBA00022448"/>
    </source>
</evidence>
<gene>
    <name evidence="8" type="ORF">AMS68_001105</name>
</gene>
<dbReference type="GO" id="GO:0016020">
    <property type="term" value="C:membrane"/>
    <property type="evidence" value="ECO:0007669"/>
    <property type="project" value="UniProtKB-SubCell"/>
</dbReference>
<evidence type="ECO:0000256" key="3">
    <source>
        <dbReference type="ARBA" id="ARBA00022692"/>
    </source>
</evidence>
<feature type="transmembrane region" description="Helical" evidence="7">
    <location>
        <begin position="252"/>
        <end position="272"/>
    </location>
</feature>
<dbReference type="Pfam" id="PF13520">
    <property type="entry name" value="AA_permease_2"/>
    <property type="match status" value="1"/>
</dbReference>
<name>A0A6H0XLU0_9PEZI</name>
<sequence>MSTTAVDPSMQKEDPYVQTDGVPADDGDVQQVEGRNYDPARDKRDMKRLGKRQELKRRFRFFSIVGYVIVLGLTWEFTLVTTVFNLANGGTAGTIWLVLVVCFGMGTVCLSMAEMASMAPTSGGQYHWVSEFAPPHLQKQLSYAVGWLVAVGWQSAMPTVAYIAAQQVTALISVCNADYVIQGWHQALLTMAFVLAAIFFNTSAIGKLPVLEGLAVCLHFFGFFAFVVILWVMGPRAPANQTFTTFSDDNGWGNLGLATLVGIVGPTTTYLGSDSAVHLSEELKEASYVLPRAMVCAAIINYTLGFIMTVTFMFNVGDVSLLTDPDNPVPSGQPWVQVILQITNSQAAAIVLLVVMIILYFFCAVNQVTTSSRQVFAFARDKGLPFHRWLSKVNSQGVPANSVYVTLCFTCLLALIIIGSSTAFNIILSLSATGLFTSYFVVIGTVLARRLRRQPFPKSQFSLGWWGGNIINIAALCYLTVAFVFLFFPAVPQPAYATFNWSILIYGFVVAFSFVYYVLIGRREYDGPTSYVRHEYDQRDY</sequence>
<feature type="transmembrane region" description="Helical" evidence="7">
    <location>
        <begin position="503"/>
        <end position="520"/>
    </location>
</feature>
<evidence type="ECO:0000256" key="7">
    <source>
        <dbReference type="SAM" id="Phobius"/>
    </source>
</evidence>
<reference evidence="8 9" key="1">
    <citation type="journal article" date="2016" name="Sci. Rep.">
        <title>Peltaster fructicola genome reveals evolution from an invasive phytopathogen to an ectophytic parasite.</title>
        <authorList>
            <person name="Xu C."/>
            <person name="Chen H."/>
            <person name="Gleason M.L."/>
            <person name="Xu J.R."/>
            <person name="Liu H."/>
            <person name="Zhang R."/>
            <person name="Sun G."/>
        </authorList>
    </citation>
    <scope>NUCLEOTIDE SEQUENCE [LARGE SCALE GENOMIC DNA]</scope>
    <source>
        <strain evidence="8 9">LNHT1506</strain>
    </source>
</reference>
<comment type="subcellular location">
    <subcellularLocation>
        <location evidence="1">Membrane</location>
        <topology evidence="1">Multi-pass membrane protein</topology>
    </subcellularLocation>
</comment>
<protein>
    <recommendedName>
        <fullName evidence="10">Amino acid permease/ SLC12A domain-containing protein</fullName>
    </recommendedName>
</protein>
<keyword evidence="2" id="KW-0813">Transport</keyword>
<dbReference type="EMBL" id="CP051139">
    <property type="protein sequence ID" value="QIW95587.1"/>
    <property type="molecule type" value="Genomic_DNA"/>
</dbReference>
<organism evidence="8 9">
    <name type="scientific">Peltaster fructicola</name>
    <dbReference type="NCBI Taxonomy" id="286661"/>
    <lineage>
        <taxon>Eukaryota</taxon>
        <taxon>Fungi</taxon>
        <taxon>Dikarya</taxon>
        <taxon>Ascomycota</taxon>
        <taxon>Pezizomycotina</taxon>
        <taxon>Dothideomycetes</taxon>
        <taxon>Dothideomycetes incertae sedis</taxon>
        <taxon>Peltaster</taxon>
    </lineage>
</organism>
<dbReference type="GO" id="GO:0022857">
    <property type="term" value="F:transmembrane transporter activity"/>
    <property type="evidence" value="ECO:0007669"/>
    <property type="project" value="InterPro"/>
</dbReference>
<feature type="transmembrane region" description="Helical" evidence="7">
    <location>
        <begin position="93"/>
        <end position="113"/>
    </location>
</feature>
<keyword evidence="4 7" id="KW-1133">Transmembrane helix</keyword>
<feature type="transmembrane region" description="Helical" evidence="7">
    <location>
        <begin position="61"/>
        <end position="87"/>
    </location>
</feature>
<dbReference type="AlphaFoldDB" id="A0A6H0XLU0"/>
<feature type="transmembrane region" description="Helical" evidence="7">
    <location>
        <begin position="293"/>
        <end position="314"/>
    </location>
</feature>
<evidence type="ECO:0000313" key="9">
    <source>
        <dbReference type="Proteomes" id="UP000503462"/>
    </source>
</evidence>
<dbReference type="OrthoDB" id="3257095at2759"/>
<dbReference type="PANTHER" id="PTHR45649:SF2">
    <property type="entry name" value="ACID PERMEASE, PUTATIVE-RELATED"/>
    <property type="match status" value="1"/>
</dbReference>
<evidence type="ECO:0008006" key="10">
    <source>
        <dbReference type="Google" id="ProtNLM"/>
    </source>
</evidence>
<evidence type="ECO:0000256" key="5">
    <source>
        <dbReference type="ARBA" id="ARBA00023136"/>
    </source>
</evidence>
<evidence type="ECO:0000313" key="8">
    <source>
        <dbReference type="EMBL" id="QIW95587.1"/>
    </source>
</evidence>
<feature type="transmembrane region" description="Helical" evidence="7">
    <location>
        <begin position="141"/>
        <end position="164"/>
    </location>
</feature>
<feature type="transmembrane region" description="Helical" evidence="7">
    <location>
        <begin position="184"/>
        <end position="201"/>
    </location>
</feature>
<proteinExistence type="predicted"/>
<keyword evidence="5 7" id="KW-0472">Membrane</keyword>
<feature type="transmembrane region" description="Helical" evidence="7">
    <location>
        <begin position="213"/>
        <end position="232"/>
    </location>
</feature>
<feature type="transmembrane region" description="Helical" evidence="7">
    <location>
        <begin position="424"/>
        <end position="448"/>
    </location>
</feature>
<feature type="transmembrane region" description="Helical" evidence="7">
    <location>
        <begin position="398"/>
        <end position="418"/>
    </location>
</feature>